<dbReference type="PANTHER" id="PTHR45962">
    <property type="entry name" value="N-FATTY-ACYL-AMINO ACID SYNTHASE/HYDROLASE PM20D1"/>
    <property type="match status" value="1"/>
</dbReference>
<dbReference type="GO" id="GO:0008233">
    <property type="term" value="F:peptidase activity"/>
    <property type="evidence" value="ECO:0007669"/>
    <property type="project" value="UniProtKB-KW"/>
</dbReference>
<evidence type="ECO:0000256" key="2">
    <source>
        <dbReference type="ARBA" id="ARBA00022670"/>
    </source>
</evidence>
<name>A0A8H8DM39_9FUNG</name>
<evidence type="ECO:0000256" key="4">
    <source>
        <dbReference type="ARBA" id="ARBA00022801"/>
    </source>
</evidence>
<keyword evidence="7" id="KW-1185">Reference proteome</keyword>
<dbReference type="PANTHER" id="PTHR45962:SF1">
    <property type="entry name" value="N-FATTY-ACYL-AMINO ACID SYNTHASE_HYDROLASE PM20D1"/>
    <property type="match status" value="1"/>
</dbReference>
<evidence type="ECO:0000313" key="6">
    <source>
        <dbReference type="EMBL" id="KAG5462862.1"/>
    </source>
</evidence>
<dbReference type="OrthoDB" id="3064516at2759"/>
<sequence length="305" mass="33659">VAEKGNARVNLRYGAVLNRDTLVIRTSPVTSPETCRFTHHGGHGSAPGPISAVTAMAAVVHALATRPMAPKVTTLQREMFEYLAPEASSLLFRIALANTWLFEPFISRMMLANPNAAAIIRTSISPNVVAAGTGMNVIANAADNVVDHLKDTIRQAVPNVEIRYRHLSSVMEYDKAASKTFDAWRKKDEDTSRRGGNSENPVLAEVFTFDDWMQPPSPVADTTSQPWFGILAGTLKRVFANQEMVGVDGRKKGGIRGIYRFTPIFVPKEHVKSVHGIDEQIHKESYLNAVEFYHEFLRSVDDVNG</sequence>
<organism evidence="6 7">
    <name type="scientific">Olpidium bornovanus</name>
    <dbReference type="NCBI Taxonomy" id="278681"/>
    <lineage>
        <taxon>Eukaryota</taxon>
        <taxon>Fungi</taxon>
        <taxon>Fungi incertae sedis</taxon>
        <taxon>Olpidiomycota</taxon>
        <taxon>Olpidiomycotina</taxon>
        <taxon>Olpidiomycetes</taxon>
        <taxon>Olpidiales</taxon>
        <taxon>Olpidiaceae</taxon>
        <taxon>Olpidium</taxon>
    </lineage>
</organism>
<feature type="non-terminal residue" evidence="6">
    <location>
        <position position="1"/>
    </location>
</feature>
<comment type="similarity">
    <text evidence="1">Belongs to the peptidase M20A family.</text>
</comment>
<dbReference type="AlphaFoldDB" id="A0A8H8DM39"/>
<dbReference type="EMBL" id="JAEFCI010001508">
    <property type="protein sequence ID" value="KAG5462862.1"/>
    <property type="molecule type" value="Genomic_DNA"/>
</dbReference>
<keyword evidence="3" id="KW-0479">Metal-binding</keyword>
<evidence type="ECO:0000256" key="3">
    <source>
        <dbReference type="ARBA" id="ARBA00022723"/>
    </source>
</evidence>
<keyword evidence="5" id="KW-0862">Zinc</keyword>
<protein>
    <recommendedName>
        <fullName evidence="8">Peptidase M20 dimerisation domain-containing protein</fullName>
    </recommendedName>
</protein>
<reference evidence="6 7" key="1">
    <citation type="journal article" name="Sci. Rep.">
        <title>Genome-scale phylogenetic analyses confirm Olpidium as the closest living zoosporic fungus to the non-flagellated, terrestrial fungi.</title>
        <authorList>
            <person name="Chang Y."/>
            <person name="Rochon D."/>
            <person name="Sekimoto S."/>
            <person name="Wang Y."/>
            <person name="Chovatia M."/>
            <person name="Sandor L."/>
            <person name="Salamov A."/>
            <person name="Grigoriev I.V."/>
            <person name="Stajich J.E."/>
            <person name="Spatafora J.W."/>
        </authorList>
    </citation>
    <scope>NUCLEOTIDE SEQUENCE [LARGE SCALE GENOMIC DNA]</scope>
    <source>
        <strain evidence="6">S191</strain>
    </source>
</reference>
<keyword evidence="2" id="KW-0645">Protease</keyword>
<evidence type="ECO:0000256" key="1">
    <source>
        <dbReference type="ARBA" id="ARBA00006247"/>
    </source>
</evidence>
<dbReference type="Proteomes" id="UP000673691">
    <property type="component" value="Unassembled WGS sequence"/>
</dbReference>
<evidence type="ECO:0000313" key="7">
    <source>
        <dbReference type="Proteomes" id="UP000673691"/>
    </source>
</evidence>
<comment type="caution">
    <text evidence="6">The sequence shown here is derived from an EMBL/GenBank/DDBJ whole genome shotgun (WGS) entry which is preliminary data.</text>
</comment>
<proteinExistence type="inferred from homology"/>
<evidence type="ECO:0000256" key="5">
    <source>
        <dbReference type="ARBA" id="ARBA00022833"/>
    </source>
</evidence>
<dbReference type="GO" id="GO:0046872">
    <property type="term" value="F:metal ion binding"/>
    <property type="evidence" value="ECO:0007669"/>
    <property type="project" value="UniProtKB-KW"/>
</dbReference>
<dbReference type="InterPro" id="IPR047177">
    <property type="entry name" value="Pept_M20A"/>
</dbReference>
<keyword evidence="4" id="KW-0378">Hydrolase</keyword>
<gene>
    <name evidence="6" type="ORF">BJ554DRAFT_3178</name>
</gene>
<evidence type="ECO:0008006" key="8">
    <source>
        <dbReference type="Google" id="ProtNLM"/>
    </source>
</evidence>
<accession>A0A8H8DM39</accession>
<dbReference type="GO" id="GO:0006508">
    <property type="term" value="P:proteolysis"/>
    <property type="evidence" value="ECO:0007669"/>
    <property type="project" value="UniProtKB-KW"/>
</dbReference>